<evidence type="ECO:0000256" key="2">
    <source>
        <dbReference type="ARBA" id="ARBA00013064"/>
    </source>
</evidence>
<dbReference type="GO" id="GO:0004725">
    <property type="term" value="F:protein tyrosine phosphatase activity"/>
    <property type="evidence" value="ECO:0007669"/>
    <property type="project" value="UniProtKB-EC"/>
</dbReference>
<dbReference type="Pfam" id="PF18861">
    <property type="entry name" value="PTP_tm"/>
    <property type="match status" value="1"/>
</dbReference>
<dbReference type="PROSITE" id="PS50055">
    <property type="entry name" value="TYR_PHOSPHATASE_PTP"/>
    <property type="match status" value="2"/>
</dbReference>
<dbReference type="EC" id="3.1.3.48" evidence="2"/>
<evidence type="ECO:0000256" key="10">
    <source>
        <dbReference type="ARBA" id="ARBA00023180"/>
    </source>
</evidence>
<keyword evidence="10" id="KW-0325">Glycoprotein</keyword>
<feature type="domain" description="Tyrosine specific protein phosphatases" evidence="15">
    <location>
        <begin position="1078"/>
        <end position="1163"/>
    </location>
</feature>
<organism evidence="17 18">
    <name type="scientific">Heterocephalus glaber</name>
    <name type="common">Naked mole rat</name>
    <dbReference type="NCBI Taxonomy" id="10181"/>
    <lineage>
        <taxon>Eukaryota</taxon>
        <taxon>Metazoa</taxon>
        <taxon>Chordata</taxon>
        <taxon>Craniata</taxon>
        <taxon>Vertebrata</taxon>
        <taxon>Euteleostomi</taxon>
        <taxon>Mammalia</taxon>
        <taxon>Eutheria</taxon>
        <taxon>Euarchontoglires</taxon>
        <taxon>Glires</taxon>
        <taxon>Rodentia</taxon>
        <taxon>Hystricomorpha</taxon>
        <taxon>Bathyergidae</taxon>
        <taxon>Heterocephalus</taxon>
    </lineage>
</organism>
<comment type="similarity">
    <text evidence="11">Belongs to the protein-tyrosine phosphatase family. Receptor class 3 subfamily.</text>
</comment>
<keyword evidence="7" id="KW-0904">Protein phosphatase</keyword>
<evidence type="ECO:0000256" key="4">
    <source>
        <dbReference type="ARBA" id="ARBA00022729"/>
    </source>
</evidence>
<dbReference type="Gene3D" id="3.90.190.10">
    <property type="entry name" value="Protein tyrosine phosphatase superfamily"/>
    <property type="match status" value="3"/>
</dbReference>
<dbReference type="InterPro" id="IPR013783">
    <property type="entry name" value="Ig-like_fold"/>
</dbReference>
<dbReference type="InterPro" id="IPR000387">
    <property type="entry name" value="Tyr_Pase_dom"/>
</dbReference>
<evidence type="ECO:0000256" key="11">
    <source>
        <dbReference type="ARBA" id="ARBA00025789"/>
    </source>
</evidence>
<evidence type="ECO:0000259" key="16">
    <source>
        <dbReference type="PROSITE" id="PS50853"/>
    </source>
</evidence>
<evidence type="ECO:0000256" key="12">
    <source>
        <dbReference type="SAM" id="MobiDB-lite"/>
    </source>
</evidence>
<dbReference type="InterPro" id="IPR029021">
    <property type="entry name" value="Prot-tyrosine_phosphatase-like"/>
</dbReference>
<dbReference type="GO" id="GO:0032502">
    <property type="term" value="P:developmental process"/>
    <property type="evidence" value="ECO:0007669"/>
    <property type="project" value="UniProtKB-ARBA"/>
</dbReference>
<dbReference type="AlphaFoldDB" id="G5B386"/>
<feature type="domain" description="Fibronectin type-III" evidence="16">
    <location>
        <begin position="64"/>
        <end position="158"/>
    </location>
</feature>
<evidence type="ECO:0000256" key="13">
    <source>
        <dbReference type="SAM" id="SignalP"/>
    </source>
</evidence>
<feature type="compositionally biased region" description="Basic and acidic residues" evidence="12">
    <location>
        <begin position="723"/>
        <end position="740"/>
    </location>
</feature>
<dbReference type="SMART" id="SM00404">
    <property type="entry name" value="PTPc_motif"/>
    <property type="match status" value="2"/>
</dbReference>
<dbReference type="Gene3D" id="2.60.40.10">
    <property type="entry name" value="Immunoglobulins"/>
    <property type="match status" value="3"/>
</dbReference>
<feature type="domain" description="Tyrosine specific protein phosphatases" evidence="15">
    <location>
        <begin position="882"/>
        <end position="955"/>
    </location>
</feature>
<dbReference type="FunFam" id="2.60.40.10:FF:000369">
    <property type="entry name" value="Protein tyrosine phosphatase, receptor type B"/>
    <property type="match status" value="3"/>
</dbReference>
<dbReference type="PRINTS" id="PR00700">
    <property type="entry name" value="PRTYPHPHTASE"/>
</dbReference>
<dbReference type="STRING" id="10181.G5B386"/>
<feature type="region of interest" description="Disordered" evidence="12">
    <location>
        <begin position="709"/>
        <end position="740"/>
    </location>
</feature>
<dbReference type="InterPro" id="IPR041201">
    <property type="entry name" value="PTPRJ_TM"/>
</dbReference>
<dbReference type="InParanoid" id="G5B386"/>
<evidence type="ECO:0000259" key="14">
    <source>
        <dbReference type="PROSITE" id="PS50055"/>
    </source>
</evidence>
<dbReference type="Proteomes" id="UP000006813">
    <property type="component" value="Unassembled WGS sequence"/>
</dbReference>
<evidence type="ECO:0000256" key="7">
    <source>
        <dbReference type="ARBA" id="ARBA00022912"/>
    </source>
</evidence>
<dbReference type="PROSITE" id="PS00383">
    <property type="entry name" value="TYR_PHOSPHATASE_1"/>
    <property type="match status" value="1"/>
</dbReference>
<keyword evidence="4 13" id="KW-0732">Signal</keyword>
<dbReference type="SUPFAM" id="SSF52799">
    <property type="entry name" value="(Phosphotyrosine protein) phosphatases II"/>
    <property type="match status" value="2"/>
</dbReference>
<feature type="domain" description="Fibronectin type-III" evidence="16">
    <location>
        <begin position="350"/>
        <end position="444"/>
    </location>
</feature>
<reference evidence="17 18" key="1">
    <citation type="journal article" date="2011" name="Nature">
        <title>Genome sequencing reveals insights into physiology and longevity of the naked mole rat.</title>
        <authorList>
            <person name="Kim E.B."/>
            <person name="Fang X."/>
            <person name="Fushan A.A."/>
            <person name="Huang Z."/>
            <person name="Lobanov A.V."/>
            <person name="Han L."/>
            <person name="Marino S.M."/>
            <person name="Sun X."/>
            <person name="Turanov A.A."/>
            <person name="Yang P."/>
            <person name="Yim S.H."/>
            <person name="Zhao X."/>
            <person name="Kasaikina M.V."/>
            <person name="Stoletzki N."/>
            <person name="Peng C."/>
            <person name="Polak P."/>
            <person name="Xiong Z."/>
            <person name="Kiezun A."/>
            <person name="Zhu Y."/>
            <person name="Chen Y."/>
            <person name="Kryukov G.V."/>
            <person name="Zhang Q."/>
            <person name="Peshkin L."/>
            <person name="Yang L."/>
            <person name="Bronson R.T."/>
            <person name="Buffenstein R."/>
            <person name="Wang B."/>
            <person name="Han C."/>
            <person name="Li Q."/>
            <person name="Chen L."/>
            <person name="Zhao W."/>
            <person name="Sunyaev S.R."/>
            <person name="Park T.J."/>
            <person name="Zhang G."/>
            <person name="Wang J."/>
            <person name="Gladyshev V.N."/>
        </authorList>
    </citation>
    <scope>NUCLEOTIDE SEQUENCE [LARGE SCALE GENOMIC DNA]</scope>
</reference>
<evidence type="ECO:0000256" key="8">
    <source>
        <dbReference type="ARBA" id="ARBA00022989"/>
    </source>
</evidence>
<comment type="subcellular location">
    <subcellularLocation>
        <location evidence="1">Membrane</location>
        <topology evidence="1">Single-pass type I membrane protein</topology>
    </subcellularLocation>
</comment>
<dbReference type="GO" id="GO:0043235">
    <property type="term" value="C:receptor complex"/>
    <property type="evidence" value="ECO:0007669"/>
    <property type="project" value="TreeGrafter"/>
</dbReference>
<evidence type="ECO:0000256" key="9">
    <source>
        <dbReference type="ARBA" id="ARBA00023136"/>
    </source>
</evidence>
<dbReference type="PANTHER" id="PTHR46957:SF10">
    <property type="entry name" value="PROTEIN TYROSINE PHOSPHATASE, RECEPTOR TYPE, H"/>
    <property type="match status" value="1"/>
</dbReference>
<dbReference type="InterPro" id="IPR016130">
    <property type="entry name" value="Tyr_Pase_AS"/>
</dbReference>
<protein>
    <recommendedName>
        <fullName evidence="2">protein-tyrosine-phosphatase</fullName>
        <ecNumber evidence="2">3.1.3.48</ecNumber>
    </recommendedName>
</protein>
<dbReference type="InterPro" id="IPR003595">
    <property type="entry name" value="Tyr_Pase_cat"/>
</dbReference>
<feature type="domain" description="Tyrosine-protein phosphatase" evidence="14">
    <location>
        <begin position="813"/>
        <end position="952"/>
    </location>
</feature>
<dbReference type="Pfam" id="PF00102">
    <property type="entry name" value="Y_phosphatase"/>
    <property type="match status" value="2"/>
</dbReference>
<feature type="chain" id="PRO_5003473905" description="protein-tyrosine-phosphatase" evidence="13">
    <location>
        <begin position="24"/>
        <end position="1167"/>
    </location>
</feature>
<dbReference type="PANTHER" id="PTHR46957">
    <property type="entry name" value="CYTOKINE RECEPTOR"/>
    <property type="match status" value="1"/>
</dbReference>
<dbReference type="InterPro" id="IPR003961">
    <property type="entry name" value="FN3_dom"/>
</dbReference>
<evidence type="ECO:0000256" key="3">
    <source>
        <dbReference type="ARBA" id="ARBA00022692"/>
    </source>
</evidence>
<keyword evidence="17" id="KW-0675">Receptor</keyword>
<evidence type="ECO:0000256" key="6">
    <source>
        <dbReference type="ARBA" id="ARBA00022801"/>
    </source>
</evidence>
<name>G5B386_HETGA</name>
<sequence>MRPPILFAAVLWLQGFSTEQLQALTNDSTFEFQDLVLGSHYQLQVTALRPCGQNVTVTLMARTAPSIVHGLQLRSSGSPASLEASWGDAPGEKDSYQLLLYHQESQTLAHNISVSPDILSYNFGNLFPGTKYVLELTTWAGDLQEKTSIHQWTGTRYELTLYAAPGPQRVTGPNATKWTYPFAPLDLVLTPVPPGLWASWQAGPGAREAYVLKLRGPVEKSATLGPEACRATFPGPLAPGHYGLELEVLAGPYDACAQASAWLDDSAAQPRQSHGAKLELDGLEATREPGRRALLHADGDSGLLGNISMPSGTSHITFFGLVPGARYQVDIASSLGTITQSLMGRTRPLAPQSLEVTSRASLSELTMGWAPAPGEQEGCVVAWHQEGSQRGPGSRVDLGPDDSSVALRDLVPGSCYSVSVWAWAGNLSSSTRGTRACTSPLAPPLVNVTSEGPTQLQASWIHASGGQETYQVTLSQAGTWVAMGTVGAEVNSTSFPTLTPGTQYEVEVGLGAGPLRTPAANVSGWTLPCMPHEVLVSMQASSPVVSLAWASGPFGQAWHPPELAAAPQLEEPEMGLGVMITRGMFGKDDGLIQWYGVMATTNMSLARPSREALSHTWYDHYYGGHDSYLAVLLPNPFYPGPCMVPRSWTVPVGTEDCGHTQEICNASSNLAPSTAVPLPAVVGVMVGCALTVCAVLGLLGWWGSEGTEQGGEGQLFPPADASRPSELKEEGREQPRLEAEHPANITKNCYPHVLPCDYGAGRAWAEGQSLAWGRTPDTWLSPSADDHSRVGLAQLEGKPHSDYINANFIPVLCEHYWPAHSTPIILGRMAIHLLAEEPGDEWTKREFQLQHVCAQHKQRRVKQLQFTTWPDHSVPEAPGPLLAFVELVREQARATQGTGPILVHCSVGVGRTGTFVALLRLLQQLEEEQVVDVFNTVYTLQLHWPLMIQTPDWTHLCGELRTGACQEGGQCQCGFLKEYELLLQAIKNKAGSSTPPPGYEQDSTVSGGPLGHDQVVLTGPVGPEELWELVWEHRAHVLVSLSPPDTQEKGESGTERLVQRLQFPCQEPRHKLPATSLLPFLAAVGQCCFRGRSKKPGTLLSYLRYPIQLLVHCNRGAAQLGTFLAMEQLLQQAGAEQTVDVFKAALQQSQACALMTSTLEQYIYLYD</sequence>
<accession>G5B386</accession>
<evidence type="ECO:0000313" key="17">
    <source>
        <dbReference type="EMBL" id="EHB03747.1"/>
    </source>
</evidence>
<keyword evidence="6" id="KW-0378">Hydrolase</keyword>
<dbReference type="SMART" id="SM00060">
    <property type="entry name" value="FN3"/>
    <property type="match status" value="4"/>
</dbReference>
<feature type="domain" description="Tyrosine-protein phosphatase" evidence="14">
    <location>
        <begin position="1048"/>
        <end position="1167"/>
    </location>
</feature>
<gene>
    <name evidence="17" type="ORF">GW7_12865</name>
</gene>
<dbReference type="InterPro" id="IPR050713">
    <property type="entry name" value="RTP_Phos/Ushers"/>
</dbReference>
<evidence type="ECO:0000256" key="1">
    <source>
        <dbReference type="ARBA" id="ARBA00004479"/>
    </source>
</evidence>
<dbReference type="SUPFAM" id="SSF49265">
    <property type="entry name" value="Fibronectin type III"/>
    <property type="match status" value="3"/>
</dbReference>
<keyword evidence="5" id="KW-0677">Repeat</keyword>
<evidence type="ECO:0000256" key="5">
    <source>
        <dbReference type="ARBA" id="ARBA00022737"/>
    </source>
</evidence>
<dbReference type="CDD" id="cd00063">
    <property type="entry name" value="FN3"/>
    <property type="match status" value="2"/>
</dbReference>
<dbReference type="FunCoup" id="G5B386">
    <property type="interactions" value="1"/>
</dbReference>
<keyword evidence="9" id="KW-0472">Membrane</keyword>
<dbReference type="PROSITE" id="PS50056">
    <property type="entry name" value="TYR_PHOSPHATASE_2"/>
    <property type="match status" value="2"/>
</dbReference>
<keyword evidence="3" id="KW-0812">Transmembrane</keyword>
<evidence type="ECO:0000313" key="18">
    <source>
        <dbReference type="Proteomes" id="UP000006813"/>
    </source>
</evidence>
<dbReference type="Pfam" id="PF00041">
    <property type="entry name" value="fn3"/>
    <property type="match status" value="1"/>
</dbReference>
<dbReference type="InterPro" id="IPR036116">
    <property type="entry name" value="FN3_sf"/>
</dbReference>
<dbReference type="InterPro" id="IPR000242">
    <property type="entry name" value="PTP_cat"/>
</dbReference>
<dbReference type="EMBL" id="JH168168">
    <property type="protein sequence ID" value="EHB03747.1"/>
    <property type="molecule type" value="Genomic_DNA"/>
</dbReference>
<keyword evidence="8" id="KW-1133">Transmembrane helix</keyword>
<proteinExistence type="inferred from homology"/>
<feature type="signal peptide" evidence="13">
    <location>
        <begin position="1"/>
        <end position="23"/>
    </location>
</feature>
<dbReference type="GO" id="GO:0016020">
    <property type="term" value="C:membrane"/>
    <property type="evidence" value="ECO:0007669"/>
    <property type="project" value="UniProtKB-SubCell"/>
</dbReference>
<dbReference type="PROSITE" id="PS50853">
    <property type="entry name" value="FN3"/>
    <property type="match status" value="2"/>
</dbReference>
<dbReference type="SMART" id="SM00194">
    <property type="entry name" value="PTPc"/>
    <property type="match status" value="1"/>
</dbReference>
<evidence type="ECO:0000259" key="15">
    <source>
        <dbReference type="PROSITE" id="PS50056"/>
    </source>
</evidence>